<proteinExistence type="predicted"/>
<name>A0A166ESY7_9EURY</name>
<dbReference type="SUPFAM" id="SSF159941">
    <property type="entry name" value="MM3350-like"/>
    <property type="match status" value="1"/>
</dbReference>
<gene>
    <name evidence="2" type="ORF">MBFIL_04280</name>
</gene>
<evidence type="ECO:0000313" key="2">
    <source>
        <dbReference type="EMBL" id="KZX16978.1"/>
    </source>
</evidence>
<dbReference type="Proteomes" id="UP000077066">
    <property type="component" value="Unassembled WGS sequence"/>
</dbReference>
<dbReference type="PATRIC" id="fig|55758.3.peg.478"/>
<protein>
    <submittedName>
        <fullName evidence="2">Plasmid pRiA4b ORF-3-like protein</fullName>
    </submittedName>
</protein>
<reference evidence="2 3" key="1">
    <citation type="submission" date="2016-04" db="EMBL/GenBank/DDBJ databases">
        <title>Genome sequence of Methanobrevibacter filiformis DSM 11501.</title>
        <authorList>
            <person name="Poehlein A."/>
            <person name="Seedorf H."/>
            <person name="Daniel R."/>
        </authorList>
    </citation>
    <scope>NUCLEOTIDE SEQUENCE [LARGE SCALE GENOMIC DNA]</scope>
    <source>
        <strain evidence="2 3">DSM 11501</strain>
    </source>
</reference>
<evidence type="ECO:0000313" key="3">
    <source>
        <dbReference type="Proteomes" id="UP000077066"/>
    </source>
</evidence>
<dbReference type="STRING" id="55758.MBFIL_04280"/>
<comment type="caution">
    <text evidence="2">The sequence shown here is derived from an EMBL/GenBank/DDBJ whole genome shotgun (WGS) entry which is preliminary data.</text>
</comment>
<feature type="domain" description="Plasmid pRiA4b Orf3-like" evidence="1">
    <location>
        <begin position="7"/>
        <end position="118"/>
    </location>
</feature>
<dbReference type="Pfam" id="PF07929">
    <property type="entry name" value="PRiA4_ORF3"/>
    <property type="match status" value="1"/>
</dbReference>
<dbReference type="RefSeq" id="WP_066971054.1">
    <property type="nucleotide sequence ID" value="NZ_LWMT01000057.1"/>
</dbReference>
<keyword evidence="3" id="KW-1185">Reference proteome</keyword>
<dbReference type="InterPro" id="IPR024047">
    <property type="entry name" value="MM3350-like_sf"/>
</dbReference>
<dbReference type="EMBL" id="LWMT01000057">
    <property type="protein sequence ID" value="KZX16978.1"/>
    <property type="molecule type" value="Genomic_DNA"/>
</dbReference>
<sequence>MGNESKTYQLKIQFKNDNEEVIRRIRIFGEDTFDDLSKSILESIEFEQDQLYAFSLDDDFFGPYSYHIHPDLDQDSTSITLNETGIRKGQRIRYLYDFKVEWEFDIIVEEIKSTDKYEKIAIIESVGKLKQNYKSKS</sequence>
<dbReference type="Gene3D" id="3.10.290.30">
    <property type="entry name" value="MM3350-like"/>
    <property type="match status" value="1"/>
</dbReference>
<evidence type="ECO:0000259" key="1">
    <source>
        <dbReference type="Pfam" id="PF07929"/>
    </source>
</evidence>
<accession>A0A166ESY7</accession>
<dbReference type="AlphaFoldDB" id="A0A166ESY7"/>
<organism evidence="2 3">
    <name type="scientific">Methanobrevibacter filiformis</name>
    <dbReference type="NCBI Taxonomy" id="55758"/>
    <lineage>
        <taxon>Archaea</taxon>
        <taxon>Methanobacteriati</taxon>
        <taxon>Methanobacteriota</taxon>
        <taxon>Methanomada group</taxon>
        <taxon>Methanobacteria</taxon>
        <taxon>Methanobacteriales</taxon>
        <taxon>Methanobacteriaceae</taxon>
        <taxon>Methanobrevibacter</taxon>
    </lineage>
</organism>
<dbReference type="InterPro" id="IPR012912">
    <property type="entry name" value="Plasmid_pRiA4b_Orf3-like"/>
</dbReference>